<gene>
    <name evidence="1" type="ORF">BO66DRAFT_69720</name>
</gene>
<dbReference type="Proteomes" id="UP000249661">
    <property type="component" value="Unassembled WGS sequence"/>
</dbReference>
<organism evidence="1 2">
    <name type="scientific">Aspergillus aculeatinus CBS 121060</name>
    <dbReference type="NCBI Taxonomy" id="1448322"/>
    <lineage>
        <taxon>Eukaryota</taxon>
        <taxon>Fungi</taxon>
        <taxon>Dikarya</taxon>
        <taxon>Ascomycota</taxon>
        <taxon>Pezizomycotina</taxon>
        <taxon>Eurotiomycetes</taxon>
        <taxon>Eurotiomycetidae</taxon>
        <taxon>Eurotiales</taxon>
        <taxon>Aspergillaceae</taxon>
        <taxon>Aspergillus</taxon>
        <taxon>Aspergillus subgen. Circumdati</taxon>
    </lineage>
</organism>
<evidence type="ECO:0000313" key="2">
    <source>
        <dbReference type="Proteomes" id="UP000249661"/>
    </source>
</evidence>
<dbReference type="EMBL" id="KZ824934">
    <property type="protein sequence ID" value="RAH74915.1"/>
    <property type="molecule type" value="Genomic_DNA"/>
</dbReference>
<name>A0ACD1HMS9_9EURO</name>
<evidence type="ECO:0000313" key="1">
    <source>
        <dbReference type="EMBL" id="RAH74915.1"/>
    </source>
</evidence>
<protein>
    <submittedName>
        <fullName evidence="1">Uncharacterized protein</fullName>
    </submittedName>
</protein>
<reference evidence="1" key="1">
    <citation type="submission" date="2018-02" db="EMBL/GenBank/DDBJ databases">
        <title>The genomes of Aspergillus section Nigri reveals drivers in fungal speciation.</title>
        <authorList>
            <consortium name="DOE Joint Genome Institute"/>
            <person name="Vesth T.C."/>
            <person name="Nybo J."/>
            <person name="Theobald S."/>
            <person name="Brandl J."/>
            <person name="Frisvad J.C."/>
            <person name="Nielsen K.F."/>
            <person name="Lyhne E.K."/>
            <person name="Kogle M.E."/>
            <person name="Kuo A."/>
            <person name="Riley R."/>
            <person name="Clum A."/>
            <person name="Nolan M."/>
            <person name="Lipzen A."/>
            <person name="Salamov A."/>
            <person name="Henrissat B."/>
            <person name="Wiebenga A."/>
            <person name="De vries R.P."/>
            <person name="Grigoriev I.V."/>
            <person name="Mortensen U.H."/>
            <person name="Andersen M.R."/>
            <person name="Baker S.E."/>
        </authorList>
    </citation>
    <scope>NUCLEOTIDE SEQUENCE</scope>
    <source>
        <strain evidence="1">CBS 121060</strain>
    </source>
</reference>
<sequence>MISFAILVLLALPCLAFTWSRKLRGYTFDSLFRWKSHTPTAPSTAYLPPTCLSIYTPYHRSLSHKNSPYKL</sequence>
<accession>A0ACD1HMS9</accession>
<keyword evidence="2" id="KW-1185">Reference proteome</keyword>
<proteinExistence type="predicted"/>